<sequence>MALNNQLVNAVIIGDCDRLRTLLSEFKSFRLSDVENDKSVQQSRLDLRLEEVKDQSGNTLLHLAVLRCLRHRLGDNQTRQTIATNCKFFEILLSNSEWKTSLLSSRNNDGQTPLHLFHVQPIKTYSSPFMKSTIALIYGTEKPSKRINPVEHKSYVDSFFQFAFPPELDHHNFGEQGSIGSNNSAVIRNELLDLVDGDNFTALHLAVKSKCSHCIQQLLKRGASFNINSNHTSFPFVTPCIFHQDPWASNALEQQLNANINFDDFYEESGIGVDEEDELQDNENINPNRTRFGISFDFCGIVPKRAVNSSKPEREMEFIETFLNDDSPIKKQILGHSLVASFVFLKWERVRWMFVWSFLFHIGFAILYTVYTMSVYLWSCPYQADNSTKRTPNITLNPLESRLHRQCDKGLGAFEFSVTLLVGAFILGLLELAKIIQNFPEYRRQWQNLFQICMIISMCLSVWPVRWTDCQCLVGWQYSAAAYGTFHVWSTLLINMGRFPKLGIYVEMFGKVLENFGYFMAAYVFLLIAFSISFCVVFPDEAQSFIFKKDSGDLIHPITSHVLYGAFVILVTIVLTNLLIGLAVDDIKGLTQNAEFTKTTREIANIAYVESIIFWSALPNIGLVRKLRKSIVIARFPKDACSSEKIESPKSVGYIDEYYS</sequence>
<keyword evidence="9 13" id="KW-0472">Membrane</keyword>
<feature type="transmembrane region" description="Helical" evidence="13">
    <location>
        <begin position="445"/>
        <end position="463"/>
    </location>
</feature>
<evidence type="ECO:0000256" key="13">
    <source>
        <dbReference type="SAM" id="Phobius"/>
    </source>
</evidence>
<dbReference type="SMART" id="SM00248">
    <property type="entry name" value="ANK"/>
    <property type="match status" value="2"/>
</dbReference>
<keyword evidence="8" id="KW-0406">Ion transport</keyword>
<dbReference type="InterPro" id="IPR036770">
    <property type="entry name" value="Ankyrin_rpt-contain_sf"/>
</dbReference>
<feature type="transmembrane region" description="Helical" evidence="13">
    <location>
        <begin position="354"/>
        <end position="378"/>
    </location>
</feature>
<dbReference type="InterPro" id="IPR052076">
    <property type="entry name" value="TRP_cation_channel"/>
</dbReference>
<dbReference type="PANTHER" id="PTHR47143">
    <property type="entry name" value="TRANSIENT RECEPTOR POTENTIAL CATION CHANNEL PROTEIN PAINLESS"/>
    <property type="match status" value="1"/>
</dbReference>
<accession>A0A226ERH4</accession>
<keyword evidence="15" id="KW-0675">Receptor</keyword>
<evidence type="ECO:0000256" key="6">
    <source>
        <dbReference type="ARBA" id="ARBA00022989"/>
    </source>
</evidence>
<gene>
    <name evidence="15" type="ORF">Fcan01_06186</name>
</gene>
<dbReference type="Pfam" id="PF00023">
    <property type="entry name" value="Ank"/>
    <property type="match status" value="1"/>
</dbReference>
<dbReference type="Gene3D" id="1.25.40.20">
    <property type="entry name" value="Ankyrin repeat-containing domain"/>
    <property type="match status" value="2"/>
</dbReference>
<evidence type="ECO:0000313" key="16">
    <source>
        <dbReference type="Proteomes" id="UP000198287"/>
    </source>
</evidence>
<name>A0A226ERH4_FOLCA</name>
<feature type="transmembrane region" description="Helical" evidence="13">
    <location>
        <begin position="516"/>
        <end position="539"/>
    </location>
</feature>
<evidence type="ECO:0000256" key="12">
    <source>
        <dbReference type="PROSITE-ProRule" id="PRU00023"/>
    </source>
</evidence>
<keyword evidence="4 13" id="KW-0812">Transmembrane</keyword>
<keyword evidence="2" id="KW-0813">Transport</keyword>
<dbReference type="STRING" id="158441.A0A226ERH4"/>
<dbReference type="GO" id="GO:0034703">
    <property type="term" value="C:cation channel complex"/>
    <property type="evidence" value="ECO:0007669"/>
    <property type="project" value="UniProtKB-ARBA"/>
</dbReference>
<proteinExistence type="predicted"/>
<feature type="transmembrane region" description="Helical" evidence="13">
    <location>
        <begin position="411"/>
        <end position="433"/>
    </location>
</feature>
<dbReference type="OrthoDB" id="7464126at2759"/>
<reference evidence="15 16" key="1">
    <citation type="submission" date="2015-12" db="EMBL/GenBank/DDBJ databases">
        <title>The genome of Folsomia candida.</title>
        <authorList>
            <person name="Faddeeva A."/>
            <person name="Derks M.F."/>
            <person name="Anvar Y."/>
            <person name="Smit S."/>
            <person name="Van Straalen N."/>
            <person name="Roelofs D."/>
        </authorList>
    </citation>
    <scope>NUCLEOTIDE SEQUENCE [LARGE SCALE GENOMIC DNA]</scope>
    <source>
        <strain evidence="15 16">VU population</strain>
        <tissue evidence="15">Whole body</tissue>
    </source>
</reference>
<feature type="transmembrane region" description="Helical" evidence="13">
    <location>
        <begin position="562"/>
        <end position="584"/>
    </location>
</feature>
<feature type="domain" description="Ion transport" evidence="14">
    <location>
        <begin position="358"/>
        <end position="594"/>
    </location>
</feature>
<protein>
    <submittedName>
        <fullName evidence="15">Transient receptor potential channel pyrexia</fullName>
    </submittedName>
</protein>
<keyword evidence="5" id="KW-0677">Repeat</keyword>
<keyword evidence="6 13" id="KW-1133">Transmembrane helix</keyword>
<evidence type="ECO:0000256" key="7">
    <source>
        <dbReference type="ARBA" id="ARBA00023043"/>
    </source>
</evidence>
<keyword evidence="16" id="KW-1185">Reference proteome</keyword>
<evidence type="ECO:0000256" key="2">
    <source>
        <dbReference type="ARBA" id="ARBA00022448"/>
    </source>
</evidence>
<keyword evidence="10" id="KW-0325">Glycoprotein</keyword>
<dbReference type="AlphaFoldDB" id="A0A226ERH4"/>
<evidence type="ECO:0000256" key="1">
    <source>
        <dbReference type="ARBA" id="ARBA00004141"/>
    </source>
</evidence>
<feature type="repeat" description="ANK" evidence="12">
    <location>
        <begin position="198"/>
        <end position="230"/>
    </location>
</feature>
<dbReference type="EMBL" id="LNIX01000002">
    <property type="protein sequence ID" value="OXA60109.1"/>
    <property type="molecule type" value="Genomic_DNA"/>
</dbReference>
<keyword evidence="7 12" id="KW-0040">ANK repeat</keyword>
<feature type="transmembrane region" description="Helical" evidence="13">
    <location>
        <begin position="475"/>
        <end position="495"/>
    </location>
</feature>
<dbReference type="PROSITE" id="PS50088">
    <property type="entry name" value="ANK_REPEAT"/>
    <property type="match status" value="1"/>
</dbReference>
<dbReference type="Pfam" id="PF00520">
    <property type="entry name" value="Ion_trans"/>
    <property type="match status" value="1"/>
</dbReference>
<evidence type="ECO:0000259" key="14">
    <source>
        <dbReference type="Pfam" id="PF00520"/>
    </source>
</evidence>
<evidence type="ECO:0000256" key="11">
    <source>
        <dbReference type="ARBA" id="ARBA00023303"/>
    </source>
</evidence>
<dbReference type="Proteomes" id="UP000198287">
    <property type="component" value="Unassembled WGS sequence"/>
</dbReference>
<evidence type="ECO:0000256" key="8">
    <source>
        <dbReference type="ARBA" id="ARBA00023065"/>
    </source>
</evidence>
<comment type="subcellular location">
    <subcellularLocation>
        <location evidence="1">Membrane</location>
        <topology evidence="1">Multi-pass membrane protein</topology>
    </subcellularLocation>
</comment>
<organism evidence="15 16">
    <name type="scientific">Folsomia candida</name>
    <name type="common">Springtail</name>
    <dbReference type="NCBI Taxonomy" id="158441"/>
    <lineage>
        <taxon>Eukaryota</taxon>
        <taxon>Metazoa</taxon>
        <taxon>Ecdysozoa</taxon>
        <taxon>Arthropoda</taxon>
        <taxon>Hexapoda</taxon>
        <taxon>Collembola</taxon>
        <taxon>Entomobryomorpha</taxon>
        <taxon>Isotomoidea</taxon>
        <taxon>Isotomidae</taxon>
        <taxon>Proisotominae</taxon>
        <taxon>Folsomia</taxon>
    </lineage>
</organism>
<dbReference type="SUPFAM" id="SSF48403">
    <property type="entry name" value="Ankyrin repeat"/>
    <property type="match status" value="1"/>
</dbReference>
<evidence type="ECO:0000256" key="5">
    <source>
        <dbReference type="ARBA" id="ARBA00022737"/>
    </source>
</evidence>
<dbReference type="PANTHER" id="PTHR47143:SF1">
    <property type="entry name" value="ION_TRANS DOMAIN-CONTAINING PROTEIN"/>
    <property type="match status" value="1"/>
</dbReference>
<dbReference type="InterPro" id="IPR002110">
    <property type="entry name" value="Ankyrin_rpt"/>
</dbReference>
<dbReference type="GO" id="GO:0005216">
    <property type="term" value="F:monoatomic ion channel activity"/>
    <property type="evidence" value="ECO:0007669"/>
    <property type="project" value="InterPro"/>
</dbReference>
<evidence type="ECO:0000256" key="4">
    <source>
        <dbReference type="ARBA" id="ARBA00022692"/>
    </source>
</evidence>
<evidence type="ECO:0000313" key="15">
    <source>
        <dbReference type="EMBL" id="OXA60109.1"/>
    </source>
</evidence>
<evidence type="ECO:0000256" key="10">
    <source>
        <dbReference type="ARBA" id="ARBA00023180"/>
    </source>
</evidence>
<dbReference type="PROSITE" id="PS50297">
    <property type="entry name" value="ANK_REP_REGION"/>
    <property type="match status" value="1"/>
</dbReference>
<keyword evidence="11" id="KW-0407">Ion channel</keyword>
<keyword evidence="3" id="KW-0716">Sensory transduction</keyword>
<dbReference type="InterPro" id="IPR005821">
    <property type="entry name" value="Ion_trans_dom"/>
</dbReference>
<comment type="caution">
    <text evidence="15">The sequence shown here is derived from an EMBL/GenBank/DDBJ whole genome shotgun (WGS) entry which is preliminary data.</text>
</comment>
<evidence type="ECO:0000256" key="9">
    <source>
        <dbReference type="ARBA" id="ARBA00023136"/>
    </source>
</evidence>
<evidence type="ECO:0000256" key="3">
    <source>
        <dbReference type="ARBA" id="ARBA00022606"/>
    </source>
</evidence>